<evidence type="ECO:0000313" key="5">
    <source>
        <dbReference type="EMBL" id="QEV34043.1"/>
    </source>
</evidence>
<dbReference type="EMBL" id="BMSJ01000001">
    <property type="protein sequence ID" value="GGR10277.1"/>
    <property type="molecule type" value="Genomic_DNA"/>
</dbReference>
<dbReference type="EMBL" id="CP023693">
    <property type="protein sequence ID" value="QEV34043.1"/>
    <property type="molecule type" value="Genomic_DNA"/>
</dbReference>
<feature type="chain" id="PRO_5043573684" evidence="3">
    <location>
        <begin position="20"/>
        <end position="89"/>
    </location>
</feature>
<keyword evidence="2" id="KW-0472">Membrane</keyword>
<evidence type="ECO:0000313" key="7">
    <source>
        <dbReference type="Proteomes" id="UP000642014"/>
    </source>
</evidence>
<feature type="signal peptide" evidence="3">
    <location>
        <begin position="1"/>
        <end position="19"/>
    </location>
</feature>
<evidence type="ECO:0000256" key="3">
    <source>
        <dbReference type="SAM" id="SignalP"/>
    </source>
</evidence>
<name>A0AAV4KEM0_9ACTN</name>
<sequence length="89" mass="8636">MLAAAGLTAVAWAPTAADAAPVPPGPVPAHAHASPAPGAPAAPGKARRATTPPHPRGGEERLWLLGGLVAALAATGLVARAALRAHPDL</sequence>
<keyword evidence="2" id="KW-1133">Transmembrane helix</keyword>
<reference evidence="4" key="3">
    <citation type="submission" date="2023-08" db="EMBL/GenBank/DDBJ databases">
        <authorList>
            <person name="Sun Q."/>
            <person name="Ohkuma M."/>
        </authorList>
    </citation>
    <scope>NUCLEOTIDE SEQUENCE</scope>
    <source>
        <strain evidence="4">JCM 4205</strain>
    </source>
</reference>
<dbReference type="AlphaFoldDB" id="A0AAV4KEM0"/>
<dbReference type="Proteomes" id="UP000326029">
    <property type="component" value="Chromosome"/>
</dbReference>
<accession>A0AAV4KEM0</accession>
<evidence type="ECO:0000313" key="4">
    <source>
        <dbReference type="EMBL" id="GGR10277.1"/>
    </source>
</evidence>
<organism evidence="4 7">
    <name type="scientific">Streptomyces cinereoruber</name>
    <dbReference type="NCBI Taxonomy" id="67260"/>
    <lineage>
        <taxon>Bacteria</taxon>
        <taxon>Bacillati</taxon>
        <taxon>Actinomycetota</taxon>
        <taxon>Actinomycetes</taxon>
        <taxon>Kitasatosporales</taxon>
        <taxon>Streptomycetaceae</taxon>
        <taxon>Streptomyces</taxon>
    </lineage>
</organism>
<keyword evidence="2" id="KW-0812">Transmembrane</keyword>
<keyword evidence="6" id="KW-1185">Reference proteome</keyword>
<reference evidence="5 6" key="2">
    <citation type="submission" date="2017-09" db="EMBL/GenBank/DDBJ databases">
        <authorList>
            <person name="Lee N."/>
            <person name="Cho B.-K."/>
        </authorList>
    </citation>
    <scope>NUCLEOTIDE SEQUENCE [LARGE SCALE GENOMIC DNA]</scope>
    <source>
        <strain evidence="5 6">ATCC 19740</strain>
    </source>
</reference>
<feature type="transmembrane region" description="Helical" evidence="2">
    <location>
        <begin position="62"/>
        <end position="83"/>
    </location>
</feature>
<reference evidence="4 7" key="1">
    <citation type="journal article" date="2014" name="Int. J. Syst. Evol. Microbiol.">
        <title>Complete genome sequence of Corynebacterium casei LMG S-19264T (=DSM 44701T), isolated from a smear-ripened cheese.</title>
        <authorList>
            <consortium name="US DOE Joint Genome Institute (JGI-PGF)"/>
            <person name="Walter F."/>
            <person name="Albersmeier A."/>
            <person name="Kalinowski J."/>
            <person name="Ruckert C."/>
        </authorList>
    </citation>
    <scope>NUCLEOTIDE SEQUENCE [LARGE SCALE GENOMIC DNA]</scope>
    <source>
        <strain evidence="4 7">JCM 4205</strain>
    </source>
</reference>
<evidence type="ECO:0000313" key="6">
    <source>
        <dbReference type="Proteomes" id="UP000326029"/>
    </source>
</evidence>
<evidence type="ECO:0000256" key="2">
    <source>
        <dbReference type="SAM" id="Phobius"/>
    </source>
</evidence>
<evidence type="ECO:0000256" key="1">
    <source>
        <dbReference type="SAM" id="MobiDB-lite"/>
    </source>
</evidence>
<feature type="region of interest" description="Disordered" evidence="1">
    <location>
        <begin position="17"/>
        <end position="60"/>
    </location>
</feature>
<feature type="compositionally biased region" description="Low complexity" evidence="1">
    <location>
        <begin position="28"/>
        <end position="44"/>
    </location>
</feature>
<proteinExistence type="predicted"/>
<gene>
    <name evidence="5" type="ORF">CP977_19300</name>
    <name evidence="4" type="ORF">GCM10010497_10490</name>
</gene>
<protein>
    <submittedName>
        <fullName evidence="4">Uncharacterized protein</fullName>
    </submittedName>
</protein>
<keyword evidence="3" id="KW-0732">Signal</keyword>
<dbReference type="Proteomes" id="UP000642014">
    <property type="component" value="Unassembled WGS sequence"/>
</dbReference>